<dbReference type="Proteomes" id="UP000366872">
    <property type="component" value="Unassembled WGS sequence"/>
</dbReference>
<gene>
    <name evidence="2" type="ORF">PDESU_01129</name>
</gene>
<evidence type="ECO:0000313" key="2">
    <source>
        <dbReference type="EMBL" id="VGO12576.1"/>
    </source>
</evidence>
<organism evidence="2 3">
    <name type="scientific">Pontiella desulfatans</name>
    <dbReference type="NCBI Taxonomy" id="2750659"/>
    <lineage>
        <taxon>Bacteria</taxon>
        <taxon>Pseudomonadati</taxon>
        <taxon>Kiritimatiellota</taxon>
        <taxon>Kiritimatiellia</taxon>
        <taxon>Kiritimatiellales</taxon>
        <taxon>Pontiellaceae</taxon>
        <taxon>Pontiella</taxon>
    </lineage>
</organism>
<dbReference type="EMBL" id="CAAHFG010000001">
    <property type="protein sequence ID" value="VGO12576.1"/>
    <property type="molecule type" value="Genomic_DNA"/>
</dbReference>
<sequence>MKKSALITIFSVFAFSAHAYFFTNNIIQAGEFSGTINRDVWSLNGEWRDNGPDNIVFDAKDGAPNDTWHVAKGICTDLSSLPNYDADNTILKGFSFSEEQSSFFSKTAGRAGAGLKLEYFVAIDIITKQGTYQLKSESFQPHKIKNNTVCIKNPTWQNGVYLGDLDAQGGVKLSDIISIEYKMVMHHISGNDSGTTFFVVIDNPTLHAIISTDSIQGTLGMLFAGP</sequence>
<dbReference type="RefSeq" id="WP_136078224.1">
    <property type="nucleotide sequence ID" value="NZ_CAAHFG010000001.1"/>
</dbReference>
<reference evidence="2 3" key="1">
    <citation type="submission" date="2019-04" db="EMBL/GenBank/DDBJ databases">
        <authorList>
            <person name="Van Vliet M D."/>
        </authorList>
    </citation>
    <scope>NUCLEOTIDE SEQUENCE [LARGE SCALE GENOMIC DNA]</scope>
    <source>
        <strain evidence="2 3">F1</strain>
    </source>
</reference>
<proteinExistence type="predicted"/>
<feature type="signal peptide" evidence="1">
    <location>
        <begin position="1"/>
        <end position="19"/>
    </location>
</feature>
<evidence type="ECO:0000256" key="1">
    <source>
        <dbReference type="SAM" id="SignalP"/>
    </source>
</evidence>
<evidence type="ECO:0000313" key="3">
    <source>
        <dbReference type="Proteomes" id="UP000366872"/>
    </source>
</evidence>
<feature type="chain" id="PRO_5025515474" description="PEP-CTERM sorting domain-containing protein" evidence="1">
    <location>
        <begin position="20"/>
        <end position="226"/>
    </location>
</feature>
<keyword evidence="3" id="KW-1185">Reference proteome</keyword>
<dbReference type="AlphaFoldDB" id="A0A6C2TZG9"/>
<accession>A0A6C2TZG9</accession>
<keyword evidence="1" id="KW-0732">Signal</keyword>
<evidence type="ECO:0008006" key="4">
    <source>
        <dbReference type="Google" id="ProtNLM"/>
    </source>
</evidence>
<name>A0A6C2TZG9_PONDE</name>
<protein>
    <recommendedName>
        <fullName evidence="4">PEP-CTERM sorting domain-containing protein</fullName>
    </recommendedName>
</protein>